<dbReference type="Proteomes" id="UP000253868">
    <property type="component" value="Chromosome"/>
</dbReference>
<dbReference type="OrthoDB" id="4350218at2"/>
<proteinExistence type="predicted"/>
<dbReference type="KEGG" id="spad:DVK44_04175"/>
<accession>A0A345HJY8</accession>
<name>A0A345HJY8_9ACTN</name>
<sequence length="200" mass="20243">MQISDAPDHAHARPRAVHWLATGAALSAVVALAALSQPGAATAIATPPGEPSVKSAGTTAPAVQEPPDPAAVDFPLDCGEGDEAGTVIVQRAYGDLDGDGVPETVVAVRCRSGAGTPPSGVYVLTGAGGEPRIVATLVDPAERRSVAPGLAVHGRAILATLLGYSGPDVPSCCPDEEERTSWTWRDGAFVRGPQPVARGM</sequence>
<dbReference type="AlphaFoldDB" id="A0A345HJY8"/>
<evidence type="ECO:0000313" key="3">
    <source>
        <dbReference type="Proteomes" id="UP000253868"/>
    </source>
</evidence>
<reference evidence="3" key="1">
    <citation type="submission" date="2018-07" db="EMBL/GenBank/DDBJ databases">
        <authorList>
            <person name="Zhao J."/>
        </authorList>
    </citation>
    <scope>NUCLEOTIDE SEQUENCE [LARGE SCALE GENOMIC DNA]</scope>
    <source>
        <strain evidence="3">GSSD-12</strain>
    </source>
</reference>
<dbReference type="EMBL" id="CP031194">
    <property type="protein sequence ID" value="AXG77012.1"/>
    <property type="molecule type" value="Genomic_DNA"/>
</dbReference>
<organism evidence="2 3">
    <name type="scientific">Streptomyces paludis</name>
    <dbReference type="NCBI Taxonomy" id="2282738"/>
    <lineage>
        <taxon>Bacteria</taxon>
        <taxon>Bacillati</taxon>
        <taxon>Actinomycetota</taxon>
        <taxon>Actinomycetes</taxon>
        <taxon>Kitasatosporales</taxon>
        <taxon>Streptomycetaceae</taxon>
        <taxon>Streptomyces</taxon>
    </lineage>
</organism>
<keyword evidence="3" id="KW-1185">Reference proteome</keyword>
<evidence type="ECO:0000256" key="1">
    <source>
        <dbReference type="SAM" id="MobiDB-lite"/>
    </source>
</evidence>
<protein>
    <recommendedName>
        <fullName evidence="4">Secreted protein</fullName>
    </recommendedName>
</protein>
<gene>
    <name evidence="2" type="ORF">DVK44_04175</name>
</gene>
<dbReference type="RefSeq" id="WP_114658383.1">
    <property type="nucleotide sequence ID" value="NZ_CP031194.1"/>
</dbReference>
<evidence type="ECO:0000313" key="2">
    <source>
        <dbReference type="EMBL" id="AXG77012.1"/>
    </source>
</evidence>
<evidence type="ECO:0008006" key="4">
    <source>
        <dbReference type="Google" id="ProtNLM"/>
    </source>
</evidence>
<feature type="region of interest" description="Disordered" evidence="1">
    <location>
        <begin position="46"/>
        <end position="65"/>
    </location>
</feature>